<evidence type="ECO:0000256" key="1">
    <source>
        <dbReference type="SAM" id="SignalP"/>
    </source>
</evidence>
<feature type="chain" id="PRO_5026935614" description="Transglutaminase-like domain-containing protein" evidence="1">
    <location>
        <begin position="29"/>
        <end position="276"/>
    </location>
</feature>
<dbReference type="Gene3D" id="2.10.270.10">
    <property type="entry name" value="Cholin Binding"/>
    <property type="match status" value="1"/>
</dbReference>
<dbReference type="Proteomes" id="UP000473323">
    <property type="component" value="Unassembled WGS sequence"/>
</dbReference>
<proteinExistence type="predicted"/>
<feature type="domain" description="Transglutaminase-like" evidence="2">
    <location>
        <begin position="180"/>
        <end position="243"/>
    </location>
</feature>
<organism evidence="3 4">
    <name type="scientific">Blautia massiliensis</name>
    <name type="common">ex Durand et al. 2017</name>
    <dbReference type="NCBI Taxonomy" id="1737424"/>
    <lineage>
        <taxon>Bacteria</taxon>
        <taxon>Bacillati</taxon>
        <taxon>Bacillota</taxon>
        <taxon>Clostridia</taxon>
        <taxon>Lachnospirales</taxon>
        <taxon>Lachnospiraceae</taxon>
        <taxon>Blautia</taxon>
    </lineage>
</organism>
<dbReference type="Gene3D" id="3.10.620.30">
    <property type="match status" value="1"/>
</dbReference>
<gene>
    <name evidence="3" type="ORF">GT694_14665</name>
</gene>
<evidence type="ECO:0000313" key="4">
    <source>
        <dbReference type="Proteomes" id="UP000473323"/>
    </source>
</evidence>
<protein>
    <recommendedName>
        <fullName evidence="2">Transglutaminase-like domain-containing protein</fullName>
    </recommendedName>
</protein>
<reference evidence="3 4" key="1">
    <citation type="journal article" date="2019" name="Nat. Med.">
        <title>A library of human gut bacterial isolates paired with longitudinal multiomics data enables mechanistic microbiome research.</title>
        <authorList>
            <person name="Poyet M."/>
            <person name="Groussin M."/>
            <person name="Gibbons S.M."/>
            <person name="Avila-Pacheco J."/>
            <person name="Jiang X."/>
            <person name="Kearney S.M."/>
            <person name="Perrotta A.R."/>
            <person name="Berdy B."/>
            <person name="Zhao S."/>
            <person name="Lieberman T.D."/>
            <person name="Swanson P.K."/>
            <person name="Smith M."/>
            <person name="Roesemann S."/>
            <person name="Alexander J.E."/>
            <person name="Rich S.A."/>
            <person name="Livny J."/>
            <person name="Vlamakis H."/>
            <person name="Clish C."/>
            <person name="Bullock K."/>
            <person name="Deik A."/>
            <person name="Scott J."/>
            <person name="Pierce K.A."/>
            <person name="Xavier R.J."/>
            <person name="Alm E.J."/>
        </authorList>
    </citation>
    <scope>NUCLEOTIDE SEQUENCE [LARGE SCALE GENOMIC DNA]</scope>
    <source>
        <strain evidence="3 4">BIOML-A4</strain>
    </source>
</reference>
<dbReference type="InterPro" id="IPR002931">
    <property type="entry name" value="Transglutaminase-like"/>
</dbReference>
<dbReference type="InterPro" id="IPR038765">
    <property type="entry name" value="Papain-like_cys_pep_sf"/>
</dbReference>
<comment type="caution">
    <text evidence="3">The sequence shown here is derived from an EMBL/GenBank/DDBJ whole genome shotgun (WGS) entry which is preliminary data.</text>
</comment>
<dbReference type="Pfam" id="PF01841">
    <property type="entry name" value="Transglut_core"/>
    <property type="match status" value="1"/>
</dbReference>
<evidence type="ECO:0000259" key="2">
    <source>
        <dbReference type="SMART" id="SM00460"/>
    </source>
</evidence>
<dbReference type="AlphaFoldDB" id="A0A6L8TGG8"/>
<dbReference type="SMART" id="SM00460">
    <property type="entry name" value="TGc"/>
    <property type="match status" value="1"/>
</dbReference>
<evidence type="ECO:0000313" key="3">
    <source>
        <dbReference type="EMBL" id="MZL63263.1"/>
    </source>
</evidence>
<dbReference type="SUPFAM" id="SSF54001">
    <property type="entry name" value="Cysteine proteinases"/>
    <property type="match status" value="1"/>
</dbReference>
<accession>A0A6L8TGG8</accession>
<name>A0A6L8TGG8_9FIRM</name>
<dbReference type="SUPFAM" id="SSF69360">
    <property type="entry name" value="Cell wall binding repeat"/>
    <property type="match status" value="1"/>
</dbReference>
<keyword evidence="1" id="KW-0732">Signal</keyword>
<dbReference type="EMBL" id="WWVT01000029">
    <property type="protein sequence ID" value="MZL63263.1"/>
    <property type="molecule type" value="Genomic_DNA"/>
</dbReference>
<feature type="signal peptide" evidence="1">
    <location>
        <begin position="1"/>
        <end position="28"/>
    </location>
</feature>
<sequence length="276" mass="31089">MKKRRFAQLVLMITMLFCLTFGTVCAQAATTATTTTAKAAVKNGWKKEGGQYYYYIKGKKVTNKLKKINGAIYYLGSNGARKTGWYTVKSGNTYKTMQFASNGKYTGKSKKANAELIKMTDSVLRSQKISASLTTTAQKKTALQKLFNYSKKYGYMRMKGFDGKPLQFTKGKSQMFAYLTMGMEKGNCYGVASAFAVQAKRATGLPVRVCWGKSNVFNKNKWQPHGWTEIKIGNTWYTFDANAAGNKSRKDVKYYMQKSSSMKKYYKTEGKEDIVL</sequence>
<dbReference type="RefSeq" id="WP_022426913.1">
    <property type="nucleotide sequence ID" value="NZ_JAAIUM010000003.1"/>
</dbReference>